<dbReference type="PANTHER" id="PTHR33307">
    <property type="entry name" value="ALPHA-RHAMNOSIDASE (EUROFUNG)"/>
    <property type="match status" value="1"/>
</dbReference>
<dbReference type="Proteomes" id="UP000044602">
    <property type="component" value="Unassembled WGS sequence"/>
</dbReference>
<dbReference type="InterPro" id="IPR008928">
    <property type="entry name" value="6-hairpin_glycosidase_sf"/>
</dbReference>
<feature type="region of interest" description="Disordered" evidence="4">
    <location>
        <begin position="998"/>
        <end position="1035"/>
    </location>
</feature>
<feature type="compositionally biased region" description="Acidic residues" evidence="4">
    <location>
        <begin position="936"/>
        <end position="947"/>
    </location>
</feature>
<evidence type="ECO:0000313" key="9">
    <source>
        <dbReference type="EMBL" id="CRK19972.1"/>
    </source>
</evidence>
<dbReference type="Pfam" id="PF08531">
    <property type="entry name" value="Bac_rhamnosid_N"/>
    <property type="match status" value="2"/>
</dbReference>
<dbReference type="InterPro" id="IPR008902">
    <property type="entry name" value="Rhamnosid_concanavalin"/>
</dbReference>
<dbReference type="Pfam" id="PF05592">
    <property type="entry name" value="Bac_rhamnosid"/>
    <property type="match status" value="1"/>
</dbReference>
<dbReference type="Gene3D" id="2.60.40.10">
    <property type="entry name" value="Immunoglobulins"/>
    <property type="match status" value="1"/>
</dbReference>
<feature type="compositionally biased region" description="Basic and acidic residues" evidence="4">
    <location>
        <begin position="918"/>
        <end position="930"/>
    </location>
</feature>
<dbReference type="Pfam" id="PF17389">
    <property type="entry name" value="Bac_rhamnosid6H"/>
    <property type="match status" value="2"/>
</dbReference>
<dbReference type="AlphaFoldDB" id="A0A0G4LD66"/>
<feature type="domain" description="Alpha-L-rhamnosidase concanavalin-like" evidence="5">
    <location>
        <begin position="341"/>
        <end position="435"/>
    </location>
</feature>
<evidence type="ECO:0000256" key="3">
    <source>
        <dbReference type="ARBA" id="ARBA00022801"/>
    </source>
</evidence>
<dbReference type="InterPro" id="IPR013737">
    <property type="entry name" value="Bac_rhamnosid_N"/>
</dbReference>
<feature type="domain" description="Bacterial alpha-L-rhamnosidase N-terminal" evidence="6">
    <location>
        <begin position="238"/>
        <end position="327"/>
    </location>
</feature>
<evidence type="ECO:0000259" key="7">
    <source>
        <dbReference type="Pfam" id="PF17389"/>
    </source>
</evidence>
<keyword evidence="10" id="KW-1185">Reference proteome</keyword>
<evidence type="ECO:0000256" key="4">
    <source>
        <dbReference type="SAM" id="MobiDB-lite"/>
    </source>
</evidence>
<dbReference type="SUPFAM" id="SSF48208">
    <property type="entry name" value="Six-hairpin glycosidases"/>
    <property type="match status" value="1"/>
</dbReference>
<evidence type="ECO:0000256" key="2">
    <source>
        <dbReference type="ARBA" id="ARBA00012652"/>
    </source>
</evidence>
<accession>A0A0G4LD66</accession>
<dbReference type="Gene3D" id="2.60.120.260">
    <property type="entry name" value="Galactose-binding domain-like"/>
    <property type="match status" value="3"/>
</dbReference>
<proteinExistence type="predicted"/>
<dbReference type="GO" id="GO:0030596">
    <property type="term" value="F:alpha-L-rhamnosidase activity"/>
    <property type="evidence" value="ECO:0007669"/>
    <property type="project" value="UniProtKB-EC"/>
</dbReference>
<evidence type="ECO:0000259" key="6">
    <source>
        <dbReference type="Pfam" id="PF08531"/>
    </source>
</evidence>
<feature type="compositionally biased region" description="Basic residues" evidence="4">
    <location>
        <begin position="1003"/>
        <end position="1012"/>
    </location>
</feature>
<dbReference type="InterPro" id="IPR012341">
    <property type="entry name" value="6hp_glycosidase-like_sf"/>
</dbReference>
<protein>
    <recommendedName>
        <fullName evidence="2">alpha-L-rhamnosidase</fullName>
        <ecNumber evidence="2">3.2.1.40</ecNumber>
    </recommendedName>
</protein>
<evidence type="ECO:0000259" key="8">
    <source>
        <dbReference type="Pfam" id="PF17390"/>
    </source>
</evidence>
<reference evidence="9 10" key="1">
    <citation type="submission" date="2015-05" db="EMBL/GenBank/DDBJ databases">
        <authorList>
            <person name="Wang D.B."/>
            <person name="Wang M."/>
        </authorList>
    </citation>
    <scope>NUCLEOTIDE SEQUENCE [LARGE SCALE GENOMIC DNA]</scope>
    <source>
        <strain evidence="9">VL1</strain>
    </source>
</reference>
<dbReference type="InterPro" id="IPR013783">
    <property type="entry name" value="Ig-like_fold"/>
</dbReference>
<feature type="compositionally biased region" description="Low complexity" evidence="4">
    <location>
        <begin position="1013"/>
        <end position="1029"/>
    </location>
</feature>
<dbReference type="InterPro" id="IPR035398">
    <property type="entry name" value="Bac_rhamnosid_C"/>
</dbReference>
<sequence>MIPTQDYPESDETCPGDRQTAYEIQAAATADDLRAGRFIWKSGKTEGNEQNARFGISLTSRDTVAWRVKVWDALGQPSGWSRPQPLPLFVRHSDIPSGKVVADARLDATDEVLAPGYSNYQLSSEYRTYDATNALRSGPNAVGVSLGNGPAYVRRNVRNPAVGRNAPYSWYNIGGSINIDTGDGGDRLESRVITAIDNGTSVISFTPALEQSHKAGAKVTGSGNNIAASDPSAGAAVTPRFIARLEIMFDNGSSTIIVTDRSWRTALGPLVTDAWYSGSGYDTRREQLGWDKPGTDLKSSTWTSAGIAPPPNLATKLVARAAELIKEQERFSPVSVTNPAPGIWVFDFGQNIVGWPLITLPELPAGVTIKVAPAEGLNANGTVSQASLGPGPRGSDLFNTYTTAGRAGGETWHPRFNYFGMQWVQVTGLPSGFEPGPELVTGIRLQADVPIAGTLTSSNARLNRIIKMAHYSFASNLMSVFTDCPGREKLSYPADYTMPIGAIYRNFHVDGMLRTSMHHLVEGQSVADTPMAGNVALKTPVYDWGYSGRFGDEINWGNAIVFVPSFLHDLYGDTTVMSAYYDQMTDFVNYIQREKVQDHIVDAALADWVENDGRTSGRITGTWGYYHTIQAMAHMADLINHTEDAVRYASLAVDIPLALDAGLVPSEHRETVLEALVELVESYPSADGEGPHLSGGTIGLGPIVRALSAGGRDDVLWAALQKNDRPSYGYFMAPTTENPDGFTTIGERWTRSDSKNHMILAQIDEWFHAGVAGIQAGSLGTISATWADKLVFQPEPVGDLTSATGTFRRRAGEARSEWTRAGDAFALSVTVPANTEAEVRVAGEKVRASGRATFVGEEEGLDNGIVTHQPDPPLPTVAMYGSYGSYSSMGSLTMSAPMDITSSNMLAHDRSCAFPSWPRRDSLSSAESERPTSYLSDDDLFPSDPFEDDAHSVTSTGSCASPTVAEDEMQLQLQMERERQRHAAMEREAALRYVINEKERRRTAMAMKRRAAKGSSSSSKKSPKSKLASMTPISE</sequence>
<evidence type="ECO:0000259" key="5">
    <source>
        <dbReference type="Pfam" id="PF05592"/>
    </source>
</evidence>
<feature type="region of interest" description="Disordered" evidence="4">
    <location>
        <begin position="917"/>
        <end position="963"/>
    </location>
</feature>
<feature type="domain" description="Alpha-L-rhamnosidase six-hairpin glycosidase" evidence="7">
    <location>
        <begin position="657"/>
        <end position="771"/>
    </location>
</feature>
<dbReference type="InterPro" id="IPR016007">
    <property type="entry name" value="Alpha_rhamnosid"/>
</dbReference>
<feature type="compositionally biased region" description="Polar residues" evidence="4">
    <location>
        <begin position="952"/>
        <end position="961"/>
    </location>
</feature>
<dbReference type="EMBL" id="CVQH01011113">
    <property type="protein sequence ID" value="CRK19972.1"/>
    <property type="molecule type" value="Genomic_DNA"/>
</dbReference>
<feature type="domain" description="Alpha-L-rhamnosidase C-terminal" evidence="8">
    <location>
        <begin position="790"/>
        <end position="846"/>
    </location>
</feature>
<dbReference type="GO" id="GO:0005975">
    <property type="term" value="P:carbohydrate metabolic process"/>
    <property type="evidence" value="ECO:0007669"/>
    <property type="project" value="InterPro"/>
</dbReference>
<dbReference type="InterPro" id="IPR035396">
    <property type="entry name" value="Bac_rhamnosid6H"/>
</dbReference>
<dbReference type="Gene3D" id="1.50.10.10">
    <property type="match status" value="2"/>
</dbReference>
<dbReference type="Pfam" id="PF25788">
    <property type="entry name" value="Ig_Rha78A_N"/>
    <property type="match status" value="1"/>
</dbReference>
<organism evidence="9 10">
    <name type="scientific">Verticillium longisporum</name>
    <name type="common">Verticillium dahliae var. longisporum</name>
    <dbReference type="NCBI Taxonomy" id="100787"/>
    <lineage>
        <taxon>Eukaryota</taxon>
        <taxon>Fungi</taxon>
        <taxon>Dikarya</taxon>
        <taxon>Ascomycota</taxon>
        <taxon>Pezizomycotina</taxon>
        <taxon>Sordariomycetes</taxon>
        <taxon>Hypocreomycetidae</taxon>
        <taxon>Glomerellales</taxon>
        <taxon>Plectosphaerellaceae</taxon>
        <taxon>Verticillium</taxon>
    </lineage>
</organism>
<comment type="catalytic activity">
    <reaction evidence="1">
        <text>Hydrolysis of terminal non-reducing alpha-L-rhamnose residues in alpha-L-rhamnosides.</text>
        <dbReference type="EC" id="3.2.1.40"/>
    </reaction>
</comment>
<feature type="domain" description="Alpha-L-rhamnosidase six-hairpin glycosidase" evidence="7">
    <location>
        <begin position="452"/>
        <end position="655"/>
    </location>
</feature>
<gene>
    <name evidence="9" type="ORF">BN1708_003259</name>
</gene>
<evidence type="ECO:0000256" key="1">
    <source>
        <dbReference type="ARBA" id="ARBA00001445"/>
    </source>
</evidence>
<keyword evidence="3" id="KW-0378">Hydrolase</keyword>
<name>A0A0G4LD66_VERLO</name>
<dbReference type="PANTHER" id="PTHR33307:SF11">
    <property type="entry name" value="ALPHA-L-RHAMNOSIDASE"/>
    <property type="match status" value="1"/>
</dbReference>
<feature type="domain" description="Bacterial alpha-L-rhamnosidase N-terminal" evidence="6">
    <location>
        <begin position="109"/>
        <end position="158"/>
    </location>
</feature>
<dbReference type="Pfam" id="PF17390">
    <property type="entry name" value="Bac_rhamnosid_C"/>
    <property type="match status" value="1"/>
</dbReference>
<dbReference type="Gene3D" id="2.60.420.10">
    <property type="entry name" value="Maltose phosphorylase, domain 3"/>
    <property type="match status" value="1"/>
</dbReference>
<evidence type="ECO:0000313" key="10">
    <source>
        <dbReference type="Proteomes" id="UP000044602"/>
    </source>
</evidence>
<dbReference type="EC" id="3.2.1.40" evidence="2"/>